<dbReference type="Proteomes" id="UP000004810">
    <property type="component" value="Unassembled WGS sequence"/>
</dbReference>
<reference evidence="3" key="1">
    <citation type="submission" date="2012-08" db="EMBL/GenBank/DDBJ databases">
        <title>The Genome Sequence of Wuchereria bancrofti.</title>
        <authorList>
            <person name="Nutman T.B."/>
            <person name="Fink D.L."/>
            <person name="Russ C."/>
            <person name="Young S."/>
            <person name="Zeng Q."/>
            <person name="Koehrsen M."/>
            <person name="Alvarado L."/>
            <person name="Berlin A."/>
            <person name="Chapman S.B."/>
            <person name="Chen Z."/>
            <person name="Freedman E."/>
            <person name="Gellesch M."/>
            <person name="Goldberg J."/>
            <person name="Griggs A."/>
            <person name="Gujja S."/>
            <person name="Heilman E.R."/>
            <person name="Heiman D."/>
            <person name="Hepburn T."/>
            <person name="Howarth C."/>
            <person name="Jen D."/>
            <person name="Larson L."/>
            <person name="Lewis B."/>
            <person name="Mehta T."/>
            <person name="Park D."/>
            <person name="Pearson M."/>
            <person name="Roberts A."/>
            <person name="Saif S."/>
            <person name="Shea T."/>
            <person name="Shenoy N."/>
            <person name="Sisk P."/>
            <person name="Stolte C."/>
            <person name="Sykes S."/>
            <person name="Walk T."/>
            <person name="White J."/>
            <person name="Yandava C."/>
            <person name="Haas B."/>
            <person name="Henn M.R."/>
            <person name="Nusbaum C."/>
            <person name="Birren B."/>
        </authorList>
    </citation>
    <scope>NUCLEOTIDE SEQUENCE [LARGE SCALE GENOMIC DNA]</scope>
    <source>
        <strain evidence="3">NA</strain>
    </source>
</reference>
<gene>
    <name evidence="2" type="ORF">WUBG_13988</name>
</gene>
<protein>
    <recommendedName>
        <fullName evidence="1">WASH complex subunit 4 N-terminal domain-containing protein</fullName>
    </recommendedName>
</protein>
<dbReference type="EMBL" id="ADBV01011085">
    <property type="protein sequence ID" value="EJW75106.1"/>
    <property type="molecule type" value="Genomic_DNA"/>
</dbReference>
<name>J9DZ21_WUCBA</name>
<evidence type="ECO:0000313" key="2">
    <source>
        <dbReference type="EMBL" id="EJW75106.1"/>
    </source>
</evidence>
<feature type="domain" description="WASH complex subunit 4 N-terminal" evidence="1">
    <location>
        <begin position="10"/>
        <end position="56"/>
    </location>
</feature>
<accession>J9DZ21</accession>
<proteinExistence type="predicted"/>
<dbReference type="AlphaFoldDB" id="J9DZ21"/>
<dbReference type="Pfam" id="PF14745">
    <property type="entry name" value="WASH-4_N"/>
    <property type="match status" value="1"/>
</dbReference>
<organism evidence="2 3">
    <name type="scientific">Wuchereria bancrofti</name>
    <dbReference type="NCBI Taxonomy" id="6293"/>
    <lineage>
        <taxon>Eukaryota</taxon>
        <taxon>Metazoa</taxon>
        <taxon>Ecdysozoa</taxon>
        <taxon>Nematoda</taxon>
        <taxon>Chromadorea</taxon>
        <taxon>Rhabditida</taxon>
        <taxon>Spirurina</taxon>
        <taxon>Spiruromorpha</taxon>
        <taxon>Filarioidea</taxon>
        <taxon>Onchocercidae</taxon>
        <taxon>Wuchereria</taxon>
    </lineage>
</organism>
<comment type="caution">
    <text evidence="2">The sequence shown here is derived from an EMBL/GenBank/DDBJ whole genome shotgun (WGS) entry which is preliminary data.</text>
</comment>
<sequence length="57" mass="6454">NDCFYHVKPKVAELTHSGNAVVDKCIITFSTLIMEVDILMEKARSTFYNALIVYGED</sequence>
<dbReference type="InterPro" id="IPR028191">
    <property type="entry name" value="WASH-4_N"/>
</dbReference>
<feature type="non-terminal residue" evidence="2">
    <location>
        <position position="57"/>
    </location>
</feature>
<feature type="non-terminal residue" evidence="2">
    <location>
        <position position="1"/>
    </location>
</feature>
<evidence type="ECO:0000259" key="1">
    <source>
        <dbReference type="Pfam" id="PF14745"/>
    </source>
</evidence>
<evidence type="ECO:0000313" key="3">
    <source>
        <dbReference type="Proteomes" id="UP000004810"/>
    </source>
</evidence>